<evidence type="ECO:0000313" key="6">
    <source>
        <dbReference type="Proteomes" id="UP000007879"/>
    </source>
</evidence>
<dbReference type="SMART" id="SM00005">
    <property type="entry name" value="DEATH"/>
    <property type="match status" value="1"/>
</dbReference>
<dbReference type="SMART" id="SM00368">
    <property type="entry name" value="LRR_RI"/>
    <property type="match status" value="4"/>
</dbReference>
<reference evidence="6" key="1">
    <citation type="journal article" date="2010" name="Nature">
        <title>The Amphimedon queenslandica genome and the evolution of animal complexity.</title>
        <authorList>
            <person name="Srivastava M."/>
            <person name="Simakov O."/>
            <person name="Chapman J."/>
            <person name="Fahey B."/>
            <person name="Gauthier M.E."/>
            <person name="Mitros T."/>
            <person name="Richards G.S."/>
            <person name="Conaco C."/>
            <person name="Dacre M."/>
            <person name="Hellsten U."/>
            <person name="Larroux C."/>
            <person name="Putnam N.H."/>
            <person name="Stanke M."/>
            <person name="Adamska M."/>
            <person name="Darling A."/>
            <person name="Degnan S.M."/>
            <person name="Oakley T.H."/>
            <person name="Plachetzki D.C."/>
            <person name="Zhai Y."/>
            <person name="Adamski M."/>
            <person name="Calcino A."/>
            <person name="Cummins S.F."/>
            <person name="Goodstein D.M."/>
            <person name="Harris C."/>
            <person name="Jackson D.J."/>
            <person name="Leys S.P."/>
            <person name="Shu S."/>
            <person name="Woodcroft B.J."/>
            <person name="Vervoort M."/>
            <person name="Kosik K.S."/>
            <person name="Manning G."/>
            <person name="Degnan B.M."/>
            <person name="Rokhsar D.S."/>
        </authorList>
    </citation>
    <scope>NUCLEOTIDE SEQUENCE [LARGE SCALE GENOMIC DNA]</scope>
</reference>
<dbReference type="CDD" id="cd01670">
    <property type="entry name" value="Death"/>
    <property type="match status" value="1"/>
</dbReference>
<feature type="domain" description="Death" evidence="3">
    <location>
        <begin position="46"/>
        <end position="111"/>
    </location>
</feature>
<proteinExistence type="predicted"/>
<name>A0A1X7USQ2_AMPQE</name>
<organism evidence="5">
    <name type="scientific">Amphimedon queenslandica</name>
    <name type="common">Sponge</name>
    <dbReference type="NCBI Taxonomy" id="400682"/>
    <lineage>
        <taxon>Eukaryota</taxon>
        <taxon>Metazoa</taxon>
        <taxon>Porifera</taxon>
        <taxon>Demospongiae</taxon>
        <taxon>Heteroscleromorpha</taxon>
        <taxon>Haplosclerida</taxon>
        <taxon>Niphatidae</taxon>
        <taxon>Amphimedon</taxon>
    </lineage>
</organism>
<dbReference type="InterPro" id="IPR011029">
    <property type="entry name" value="DEATH-like_dom_sf"/>
</dbReference>
<accession>A0A1X7USQ2</accession>
<dbReference type="InterPro" id="IPR027417">
    <property type="entry name" value="P-loop_NTPase"/>
</dbReference>
<feature type="domain" description="NACHT" evidence="4">
    <location>
        <begin position="392"/>
        <end position="513"/>
    </location>
</feature>
<dbReference type="PANTHER" id="PTHR46312">
    <property type="entry name" value="NACHT DOMAIN-CONTAINING PROTEIN"/>
    <property type="match status" value="1"/>
</dbReference>
<keyword evidence="1" id="KW-0547">Nucleotide-binding</keyword>
<dbReference type="SUPFAM" id="SSF52540">
    <property type="entry name" value="P-loop containing nucleoside triphosphate hydrolases"/>
    <property type="match status" value="1"/>
</dbReference>
<dbReference type="Pfam" id="PF13516">
    <property type="entry name" value="LRR_6"/>
    <property type="match status" value="2"/>
</dbReference>
<dbReference type="GO" id="GO:0007165">
    <property type="term" value="P:signal transduction"/>
    <property type="evidence" value="ECO:0007669"/>
    <property type="project" value="InterPro"/>
</dbReference>
<dbReference type="OrthoDB" id="120976at2759"/>
<evidence type="ECO:0000259" key="4">
    <source>
        <dbReference type="PROSITE" id="PS50837"/>
    </source>
</evidence>
<evidence type="ECO:0008006" key="7">
    <source>
        <dbReference type="Google" id="ProtNLM"/>
    </source>
</evidence>
<dbReference type="PANTHER" id="PTHR46312:SF2">
    <property type="entry name" value="NUCLEOTIDE-BINDING OLIGOMERIZATION DOMAIN-CONTAINING PROTEIN 2-LIKE"/>
    <property type="match status" value="1"/>
</dbReference>
<dbReference type="InterPro" id="IPR032675">
    <property type="entry name" value="LRR_dom_sf"/>
</dbReference>
<dbReference type="InterPro" id="IPR000488">
    <property type="entry name" value="Death_dom"/>
</dbReference>
<protein>
    <recommendedName>
        <fullName evidence="7">Death domain-containing protein</fullName>
    </recommendedName>
</protein>
<dbReference type="Pfam" id="PF00531">
    <property type="entry name" value="Death"/>
    <property type="match status" value="1"/>
</dbReference>
<dbReference type="Proteomes" id="UP000007879">
    <property type="component" value="Unassembled WGS sequence"/>
</dbReference>
<dbReference type="Pfam" id="PF05729">
    <property type="entry name" value="NACHT"/>
    <property type="match status" value="1"/>
</dbReference>
<gene>
    <name evidence="5" type="primary">109582446</name>
</gene>
<dbReference type="Gene3D" id="1.10.533.10">
    <property type="entry name" value="Death Domain, Fas"/>
    <property type="match status" value="1"/>
</dbReference>
<dbReference type="SUPFAM" id="SSF52047">
    <property type="entry name" value="RNI-like"/>
    <property type="match status" value="1"/>
</dbReference>
<dbReference type="GO" id="GO:0005524">
    <property type="term" value="F:ATP binding"/>
    <property type="evidence" value="ECO:0007669"/>
    <property type="project" value="UniProtKB-KW"/>
</dbReference>
<reference evidence="5" key="2">
    <citation type="submission" date="2017-05" db="UniProtKB">
        <authorList>
            <consortium name="EnsemblMetazoa"/>
        </authorList>
    </citation>
    <scope>IDENTIFICATION</scope>
</reference>
<dbReference type="PROSITE" id="PS50837">
    <property type="entry name" value="NACHT"/>
    <property type="match status" value="1"/>
</dbReference>
<keyword evidence="6" id="KW-1185">Reference proteome</keyword>
<evidence type="ECO:0000313" key="5">
    <source>
        <dbReference type="EnsemblMetazoa" id="Aqu2.1.30417_001"/>
    </source>
</evidence>
<dbReference type="InterPro" id="IPR007111">
    <property type="entry name" value="NACHT_NTPase"/>
</dbReference>
<dbReference type="InParanoid" id="A0A1X7USQ2"/>
<keyword evidence="2" id="KW-0067">ATP-binding</keyword>
<sequence>MASQATLDSSIQPMFPEELSLTERDLNKAIDITVFPNLELNFSCSLGIRLGLSEAEITAIDRDKDSDQDKVVALFLKWRERKGSDATYFSLMKALIECNNKEAAERLCRYYQDKHQTSSAQKFKQLSHLQKPSHSYGHSNSDLVDIGTQDTRKCAWKIVDRYCDQIVSILRKDAILCNSMLELLVDKFLIESAEQDVVQQLPNLDIKIKAMMRYVSTFISRARNPNRAFLRFASVIQNFEEFNQIFDKMRIEAFDVKICIPLQSIKATKLSSMVIAKKASSIYSGNFKIYLDYGFIDKYDDAYGNDVISQVSIKQYSDHLKICYKKKKPDPKSCFKMSICTQSKFYVDLASVRKQGCSDSFSLSTIHGTADDIYHHKEPLSLEELCRIEYGEAVLIEGAPGIGKSMLAFEICSRWVKGEALKKYPLLLLLRLRDRVIQNCKSVRELLGCFLTEQNWKDATVQHIFNKSGKGLIVILEGFDELPEDLTQPGSVFLNISEELPFASLIYTSRPSAKHYLRQEITFSHHIEVIGFTSKSISQYIQIFFQDNPEYIKTFNQYLDESPKVRDCLYTPVNLFIICNICQQYIMNKEQVPFKGIVTSTKLYEAMIKMLLYRHIKSEGPRKLINVALHDLPSLYKEDFSCLCKMAYDGLRKRDTELLFYTSKDIETLGMMQKEVQVYPAMGGDVIAYSFLHLTMQEFLAAYHISQMPRDKIENTFNSLRNVIKFSTVLCFLSGLTELQSISPRVDHKLYSMTLFRCLYESGNEALTKSLFSNKDKFYKVRRLLPIPSPQDMFILGKCIALSSCQWRLSFTLRGMTFEYVEEFQKGLNSVESGLLCTIEDISFSLNPIGDEGIIELLQFPEHVLKNLISLRLMSCKFHSCAATEFSKQLKKFTNLRKLFFHNNLLKEGEQLCLIEAMIPLKCFCFTFSNLSPDECAVLLTKVSSIGKVELYQLGSSSIEKVIECLPNSLSLKALHIEQSHCTPENLSLLPTTLPSSTLTKVELVNCAIDSSSVRTVIDAVLMSRHLEALNLRDNYIDDEGGAHLCSMLKQLFGSSEEPATDSNSSHSFNFLDIGHNPFTGHGISSFIDELAHFKSDSTNFILSLSLGWKDLVCEHVSFTKVEQLIKFESNEDD</sequence>
<dbReference type="PROSITE" id="PS50017">
    <property type="entry name" value="DEATH_DOMAIN"/>
    <property type="match status" value="1"/>
</dbReference>
<dbReference type="InterPro" id="IPR001611">
    <property type="entry name" value="Leu-rich_rpt"/>
</dbReference>
<dbReference type="SUPFAM" id="SSF47986">
    <property type="entry name" value="DEATH domain"/>
    <property type="match status" value="1"/>
</dbReference>
<dbReference type="Gene3D" id="3.80.10.10">
    <property type="entry name" value="Ribonuclease Inhibitor"/>
    <property type="match status" value="2"/>
</dbReference>
<dbReference type="KEGG" id="aqu:109582446"/>
<dbReference type="EnsemblMetazoa" id="XM_019997162.1">
    <property type="protein sequence ID" value="XP_019852721.1"/>
    <property type="gene ID" value="LOC109582446"/>
</dbReference>
<evidence type="ECO:0000259" key="3">
    <source>
        <dbReference type="PROSITE" id="PS50017"/>
    </source>
</evidence>
<evidence type="ECO:0000256" key="2">
    <source>
        <dbReference type="ARBA" id="ARBA00022840"/>
    </source>
</evidence>
<dbReference type="AlphaFoldDB" id="A0A1X7USQ2"/>
<dbReference type="EnsemblMetazoa" id="Aqu2.1.30417_001">
    <property type="protein sequence ID" value="Aqu2.1.30417_001"/>
    <property type="gene ID" value="Aqu2.1.30417"/>
</dbReference>
<dbReference type="Gene3D" id="3.40.50.300">
    <property type="entry name" value="P-loop containing nucleotide triphosphate hydrolases"/>
    <property type="match status" value="1"/>
</dbReference>
<evidence type="ECO:0000256" key="1">
    <source>
        <dbReference type="ARBA" id="ARBA00022741"/>
    </source>
</evidence>